<evidence type="ECO:0000313" key="3">
    <source>
        <dbReference type="Proteomes" id="UP000030765"/>
    </source>
</evidence>
<dbReference type="EMBL" id="ATLV01019422">
    <property type="status" value="NOT_ANNOTATED_CDS"/>
    <property type="molecule type" value="Genomic_DNA"/>
</dbReference>
<keyword evidence="3" id="KW-1185">Reference proteome</keyword>
<evidence type="ECO:0000313" key="2">
    <source>
        <dbReference type="EnsemblMetazoa" id="ASIC012006-PA"/>
    </source>
</evidence>
<dbReference type="AlphaFoldDB" id="A0A084W1S3"/>
<organism evidence="1">
    <name type="scientific">Anopheles sinensis</name>
    <name type="common">Mosquito</name>
    <dbReference type="NCBI Taxonomy" id="74873"/>
    <lineage>
        <taxon>Eukaryota</taxon>
        <taxon>Metazoa</taxon>
        <taxon>Ecdysozoa</taxon>
        <taxon>Arthropoda</taxon>
        <taxon>Hexapoda</taxon>
        <taxon>Insecta</taxon>
        <taxon>Pterygota</taxon>
        <taxon>Neoptera</taxon>
        <taxon>Endopterygota</taxon>
        <taxon>Diptera</taxon>
        <taxon>Nematocera</taxon>
        <taxon>Culicoidea</taxon>
        <taxon>Culicidae</taxon>
        <taxon>Anophelinae</taxon>
        <taxon>Anopheles</taxon>
    </lineage>
</organism>
<dbReference type="Proteomes" id="UP000030765">
    <property type="component" value="Unassembled WGS sequence"/>
</dbReference>
<reference evidence="2" key="2">
    <citation type="submission" date="2020-05" db="UniProtKB">
        <authorList>
            <consortium name="EnsemblMetazoa"/>
        </authorList>
    </citation>
    <scope>IDENTIFICATION</scope>
</reference>
<gene>
    <name evidence="1" type="ORF">ZHAS_00012006</name>
</gene>
<accession>A0A084W1S3</accession>
<dbReference type="EnsemblMetazoa" id="ASIC012006-RA">
    <property type="protein sequence ID" value="ASIC012006-PA"/>
    <property type="gene ID" value="ASIC012006"/>
</dbReference>
<reference evidence="1 3" key="1">
    <citation type="journal article" date="2014" name="BMC Genomics">
        <title>Genome sequence of Anopheles sinensis provides insight into genetics basis of mosquito competence for malaria parasites.</title>
        <authorList>
            <person name="Zhou D."/>
            <person name="Zhang D."/>
            <person name="Ding G."/>
            <person name="Shi L."/>
            <person name="Hou Q."/>
            <person name="Ye Y."/>
            <person name="Xu Y."/>
            <person name="Zhou H."/>
            <person name="Xiong C."/>
            <person name="Li S."/>
            <person name="Yu J."/>
            <person name="Hong S."/>
            <person name="Yu X."/>
            <person name="Zou P."/>
            <person name="Chen C."/>
            <person name="Chang X."/>
            <person name="Wang W."/>
            <person name="Lv Y."/>
            <person name="Sun Y."/>
            <person name="Ma L."/>
            <person name="Shen B."/>
            <person name="Zhu C."/>
        </authorList>
    </citation>
    <scope>NUCLEOTIDE SEQUENCE [LARGE SCALE GENOMIC DNA]</scope>
</reference>
<dbReference type="EMBL" id="KE525269">
    <property type="protein sequence ID" value="KFB44167.1"/>
    <property type="molecule type" value="Genomic_DNA"/>
</dbReference>
<name>A0A084W1S3_ANOSI</name>
<dbReference type="VEuPathDB" id="VectorBase:ASIC012006"/>
<proteinExistence type="predicted"/>
<protein>
    <submittedName>
        <fullName evidence="1 2">Dehydrogenase</fullName>
    </submittedName>
</protein>
<evidence type="ECO:0000313" key="1">
    <source>
        <dbReference type="EMBL" id="KFB44167.1"/>
    </source>
</evidence>
<sequence length="146" mass="16003">MDAIKEVAQVERCDDQAVPFTDHVPGCFGRNSPETALFVLGQCAALGSNITTWFYSRCRMKGAPYRLDPSKIGVPSGQSTVFIVPKAVGNFMIFYPQNQPLPTTPLCFGFPSRGHVKKINVYLHPGHGVEGSWQVRSFEEPASASL</sequence>